<dbReference type="EMBL" id="CVQH01005335">
    <property type="protein sequence ID" value="CRK14142.1"/>
    <property type="molecule type" value="Genomic_DNA"/>
</dbReference>
<dbReference type="AlphaFoldDB" id="A0A0G4KWJ5"/>
<dbReference type="GO" id="GO:0006520">
    <property type="term" value="P:amino acid metabolic process"/>
    <property type="evidence" value="ECO:0007669"/>
    <property type="project" value="InterPro"/>
</dbReference>
<dbReference type="PANTHER" id="PTHR23403">
    <property type="entry name" value="TREHALASE"/>
    <property type="match status" value="1"/>
</dbReference>
<dbReference type="InterPro" id="IPR015421">
    <property type="entry name" value="PyrdxlP-dep_Trfase_major"/>
</dbReference>
<dbReference type="Gene3D" id="3.40.640.10">
    <property type="entry name" value="Type I PLP-dependent aspartate aminotransferase-like (Major domain)"/>
    <property type="match status" value="1"/>
</dbReference>
<proteinExistence type="inferred from homology"/>
<dbReference type="SUPFAM" id="SSF48208">
    <property type="entry name" value="Six-hairpin glycosidases"/>
    <property type="match status" value="1"/>
</dbReference>
<dbReference type="InterPro" id="IPR008928">
    <property type="entry name" value="6-hairpin_glycosidase_sf"/>
</dbReference>
<dbReference type="InterPro" id="IPR012341">
    <property type="entry name" value="6hp_glycosidase-like_sf"/>
</dbReference>
<sequence length="1043" mass="115304">MSRHFLLCDSQWAIFRHWTRPPLTSIPSWSTRCSPSKISFSRAMSTTKPTDAAAPASTWLGHKGAAGFDLRSDTMTTPTPAMLEAIRVGSLFDDVFEEDTTTIDLEAHVAALAGKEAGLLVLSGTMGNQLALRSLLTQPPHSVLSDHRSHIIQYEAGGVSSLTGAFVQAVVPRNGIHLTLEDVADSVCIDDDVHSCPTRVISLENTLNGMIMPLEEARRISAFAREHDIKMHLDGARLWEAAASGAGSLADYCSLFDTISLCFSKGLGAPIGSILVGPTKTIKHARWVRKSIGGGLRQSGVVAAPARIAVDQTFGTGPNGEGGLLTTSHHVAKKVETLWTGLGGKLLHPVHTNMVWLDLTAAGCSAAAFVQYGKDVGLKLGSGRIVVHYQIAQNQDLVLPKLEEVFQRTLAGGQAEAEVKQQTGRTSMYTIQEAFDELEKPLTNNTALNDFLAANFALAGGELSEVDDLETDAQFLDNINDTVIREFTEKVIEIWPDLTRSYTGAGSNCTDCPNSFIPINRTFVVAGGRFREPYYWDSFWILEGLLRTGGSFIEVSRNQIENFLDLVDQYGFVMNGARRYYLNRSQPPLLSQMVRLYVDHTNDTDILDRALPLLIKEHEWWTVNRTVEVSKDGRTYQLNLYNVSNTQPRPESYYEDYTTASNSSYYAESGIIYPETRELNDTEKAFLYANLASGAESGWDYTSRWLSKPNDAVRHVYFPLRSLNIVNIVPVELNSILYWNEVTIAGYLNQTSNETQAAEWTEMAANRSEAMYNLMWNDTLSGYFDYNLTSGAQDTFVPADDDTTDLEATGAPEGQQVYFSVAQFYPFWTGAAPAHIKNNPLAVKTAFERVATYLDTKDGGIPATNLRTGEQWDQPSVWPPLMHILMEGLRNTPATFGESDPHYMEVQDLALRLGQRYLDSTFCTWYATGGSTSDTPQLEGFDEREVGIMFEKYSDNSTNQAGGGGEYEVVEGFGWTNGVLLWVVDTFGNNLTRPDCGDIEAANVQPSKRSAVELHRRDAAWTKKFGSRSAKGKAKRFAKLKGY</sequence>
<evidence type="ECO:0000256" key="6">
    <source>
        <dbReference type="ARBA" id="ARBA00023239"/>
    </source>
</evidence>
<evidence type="ECO:0000256" key="8">
    <source>
        <dbReference type="RuleBase" id="RU361180"/>
    </source>
</evidence>
<name>A0A0G4KWJ5_VERLO</name>
<dbReference type="GO" id="GO:0004555">
    <property type="term" value="F:alpha,alpha-trehalase activity"/>
    <property type="evidence" value="ECO:0007669"/>
    <property type="project" value="UniProtKB-EC"/>
</dbReference>
<comment type="similarity">
    <text evidence="3">Belongs to the threonine aldolase family.</text>
</comment>
<evidence type="ECO:0000256" key="7">
    <source>
        <dbReference type="ARBA" id="ARBA00023295"/>
    </source>
</evidence>
<protein>
    <recommendedName>
        <fullName evidence="8">Trehalase</fullName>
        <ecNumber evidence="8">3.2.1.28</ecNumber>
    </recommendedName>
    <alternativeName>
        <fullName evidence="8">Alpha-trehalose glucohydrolase</fullName>
    </alternativeName>
</protein>
<organism evidence="10 11">
    <name type="scientific">Verticillium longisporum</name>
    <name type="common">Verticillium dahliae var. longisporum</name>
    <dbReference type="NCBI Taxonomy" id="100787"/>
    <lineage>
        <taxon>Eukaryota</taxon>
        <taxon>Fungi</taxon>
        <taxon>Dikarya</taxon>
        <taxon>Ascomycota</taxon>
        <taxon>Pezizomycotina</taxon>
        <taxon>Sordariomycetes</taxon>
        <taxon>Hypocreomycetidae</taxon>
        <taxon>Glomerellales</taxon>
        <taxon>Plectosphaerellaceae</taxon>
        <taxon>Verticillium</taxon>
    </lineage>
</organism>
<keyword evidence="4 8" id="KW-0378">Hydrolase</keyword>
<evidence type="ECO:0000256" key="1">
    <source>
        <dbReference type="ARBA" id="ARBA00001933"/>
    </source>
</evidence>
<evidence type="ECO:0000256" key="2">
    <source>
        <dbReference type="ARBA" id="ARBA00005615"/>
    </source>
</evidence>
<comment type="cofactor">
    <cofactor evidence="1">
        <name>pyridoxal 5'-phosphate</name>
        <dbReference type="ChEBI" id="CHEBI:597326"/>
    </cofactor>
</comment>
<dbReference type="FunFam" id="3.40.640.10:FF:000030">
    <property type="entry name" value="Low-specificity L-threonine aldolase"/>
    <property type="match status" value="1"/>
</dbReference>
<reference evidence="10 11" key="1">
    <citation type="submission" date="2015-05" db="EMBL/GenBank/DDBJ databases">
        <authorList>
            <person name="Wang D.B."/>
            <person name="Wang M."/>
        </authorList>
    </citation>
    <scope>NUCLEOTIDE SEQUENCE [LARGE SCALE GENOMIC DNA]</scope>
    <source>
        <strain evidence="10">VL1</strain>
    </source>
</reference>
<comment type="similarity">
    <text evidence="2 8">Belongs to the glycosyl hydrolase 37 family.</text>
</comment>
<dbReference type="InterPro" id="IPR001661">
    <property type="entry name" value="Glyco_hydro_37"/>
</dbReference>
<dbReference type="NCBIfam" id="NF041359">
    <property type="entry name" value="GntG_guanitoxin"/>
    <property type="match status" value="1"/>
</dbReference>
<evidence type="ECO:0000256" key="3">
    <source>
        <dbReference type="ARBA" id="ARBA00006966"/>
    </source>
</evidence>
<keyword evidence="5" id="KW-0663">Pyridoxal phosphate</keyword>
<evidence type="ECO:0000256" key="4">
    <source>
        <dbReference type="ARBA" id="ARBA00022801"/>
    </source>
</evidence>
<evidence type="ECO:0000313" key="10">
    <source>
        <dbReference type="EMBL" id="CRK14142.1"/>
    </source>
</evidence>
<dbReference type="PROSITE" id="PS00928">
    <property type="entry name" value="TREHALASE_2"/>
    <property type="match status" value="1"/>
</dbReference>
<feature type="domain" description="Aromatic amino acid beta-eliminating lyase/threonine aldolase" evidence="9">
    <location>
        <begin position="69"/>
        <end position="360"/>
    </location>
</feature>
<evidence type="ECO:0000313" key="11">
    <source>
        <dbReference type="Proteomes" id="UP000044602"/>
    </source>
</evidence>
<keyword evidence="6" id="KW-0456">Lyase</keyword>
<dbReference type="GO" id="GO:0044283">
    <property type="term" value="P:small molecule biosynthetic process"/>
    <property type="evidence" value="ECO:0007669"/>
    <property type="project" value="UniProtKB-ARBA"/>
</dbReference>
<dbReference type="InterPro" id="IPR001597">
    <property type="entry name" value="ArAA_b-elim_lyase/Thr_aldolase"/>
</dbReference>
<dbReference type="PRINTS" id="PR00744">
    <property type="entry name" value="GLHYDRLASE37"/>
</dbReference>
<dbReference type="STRING" id="100787.A0A0G4KWJ5"/>
<evidence type="ECO:0000256" key="5">
    <source>
        <dbReference type="ARBA" id="ARBA00022898"/>
    </source>
</evidence>
<dbReference type="EC" id="3.2.1.28" evidence="8"/>
<dbReference type="Gene3D" id="3.90.1150.10">
    <property type="entry name" value="Aspartate Aminotransferase, domain 1"/>
    <property type="match status" value="1"/>
</dbReference>
<evidence type="ECO:0000259" key="9">
    <source>
        <dbReference type="Pfam" id="PF01212"/>
    </source>
</evidence>
<comment type="catalytic activity">
    <reaction evidence="8">
        <text>alpha,alpha-trehalose + H2O = alpha-D-glucose + beta-D-glucose</text>
        <dbReference type="Rhea" id="RHEA:32675"/>
        <dbReference type="ChEBI" id="CHEBI:15377"/>
        <dbReference type="ChEBI" id="CHEBI:15903"/>
        <dbReference type="ChEBI" id="CHEBI:16551"/>
        <dbReference type="ChEBI" id="CHEBI:17925"/>
        <dbReference type="EC" id="3.2.1.28"/>
    </reaction>
</comment>
<dbReference type="InterPro" id="IPR018232">
    <property type="entry name" value="Glyco_hydro_37_CS"/>
</dbReference>
<dbReference type="GO" id="GO:0005993">
    <property type="term" value="P:trehalose catabolic process"/>
    <property type="evidence" value="ECO:0007669"/>
    <property type="project" value="TreeGrafter"/>
</dbReference>
<dbReference type="InterPro" id="IPR015422">
    <property type="entry name" value="PyrdxlP-dep_Trfase_small"/>
</dbReference>
<gene>
    <name evidence="10" type="ORF">BN1708_011087</name>
</gene>
<keyword evidence="11" id="KW-1185">Reference proteome</keyword>
<dbReference type="SUPFAM" id="SSF53383">
    <property type="entry name" value="PLP-dependent transferases"/>
    <property type="match status" value="1"/>
</dbReference>
<dbReference type="Pfam" id="PF01212">
    <property type="entry name" value="Beta_elim_lyase"/>
    <property type="match status" value="1"/>
</dbReference>
<dbReference type="GO" id="GO:0016829">
    <property type="term" value="F:lyase activity"/>
    <property type="evidence" value="ECO:0007669"/>
    <property type="project" value="UniProtKB-KW"/>
</dbReference>
<dbReference type="Pfam" id="PF01204">
    <property type="entry name" value="Trehalase"/>
    <property type="match status" value="1"/>
</dbReference>
<keyword evidence="7 8" id="KW-0326">Glycosidase</keyword>
<dbReference type="PANTHER" id="PTHR23403:SF1">
    <property type="entry name" value="TREHALASE"/>
    <property type="match status" value="1"/>
</dbReference>
<dbReference type="Gene3D" id="1.50.10.10">
    <property type="match status" value="1"/>
</dbReference>
<accession>A0A0G4KWJ5</accession>
<dbReference type="InterPro" id="IPR015424">
    <property type="entry name" value="PyrdxlP-dep_Trfase"/>
</dbReference>
<dbReference type="InterPro" id="IPR023603">
    <property type="entry name" value="Low_specificity_L-TA-like"/>
</dbReference>
<dbReference type="Proteomes" id="UP000044602">
    <property type="component" value="Unassembled WGS sequence"/>
</dbReference>